<evidence type="ECO:0000313" key="2">
    <source>
        <dbReference type="EMBL" id="KIO06319.1"/>
    </source>
</evidence>
<reference evidence="2 3" key="1">
    <citation type="submission" date="2014-04" db="EMBL/GenBank/DDBJ databases">
        <authorList>
            <consortium name="DOE Joint Genome Institute"/>
            <person name="Kuo A."/>
            <person name="Kohler A."/>
            <person name="Costa M.D."/>
            <person name="Nagy L.G."/>
            <person name="Floudas D."/>
            <person name="Copeland A."/>
            <person name="Barry K.W."/>
            <person name="Cichocki N."/>
            <person name="Veneault-Fourrey C."/>
            <person name="LaButti K."/>
            <person name="Lindquist E.A."/>
            <person name="Lipzen A."/>
            <person name="Lundell T."/>
            <person name="Morin E."/>
            <person name="Murat C."/>
            <person name="Sun H."/>
            <person name="Tunlid A."/>
            <person name="Henrissat B."/>
            <person name="Grigoriev I.V."/>
            <person name="Hibbett D.S."/>
            <person name="Martin F."/>
            <person name="Nordberg H.P."/>
            <person name="Cantor M.N."/>
            <person name="Hua S.X."/>
        </authorList>
    </citation>
    <scope>NUCLEOTIDE SEQUENCE [LARGE SCALE GENOMIC DNA]</scope>
    <source>
        <strain evidence="2 3">Marx 270</strain>
    </source>
</reference>
<accession>A0A0C3PEN9</accession>
<dbReference type="Gene3D" id="1.20.120.520">
    <property type="entry name" value="nmb1532 protein domain like"/>
    <property type="match status" value="1"/>
</dbReference>
<dbReference type="AlphaFoldDB" id="A0A0C3PEN9"/>
<dbReference type="HOGENOM" id="CLU_079417_0_0_1"/>
<proteinExistence type="predicted"/>
<sequence length="197" mass="22600">MATRTLKETVMHDHREIKLFYDQYKNAADAESKEKWSNQYTWVVTRHSVSEEIVVYPLFEKKLGEEGKKMADKDRTEHREVKVLLARVGNLSVGTPEHENVLSKVNDVLAEHMKGEEEHDLPLLESKLQTEESYNAEREFQRTKALAPTRPHPTAPDKPPYEILAGFLALPMDKIKDLFSKFPTEEEIKAAKGKAGI</sequence>
<evidence type="ECO:0000313" key="3">
    <source>
        <dbReference type="Proteomes" id="UP000054217"/>
    </source>
</evidence>
<dbReference type="EMBL" id="KN831963">
    <property type="protein sequence ID" value="KIO06319.1"/>
    <property type="molecule type" value="Genomic_DNA"/>
</dbReference>
<dbReference type="PANTHER" id="PTHR35585">
    <property type="entry name" value="HHE DOMAIN PROTEIN (AFU_ORTHOLOGUE AFUA_4G00730)"/>
    <property type="match status" value="1"/>
</dbReference>
<evidence type="ECO:0000259" key="1">
    <source>
        <dbReference type="Pfam" id="PF01814"/>
    </source>
</evidence>
<dbReference type="STRING" id="870435.A0A0C3PEN9"/>
<dbReference type="PANTHER" id="PTHR35585:SF1">
    <property type="entry name" value="HHE DOMAIN PROTEIN (AFU_ORTHOLOGUE AFUA_4G00730)"/>
    <property type="match status" value="1"/>
</dbReference>
<feature type="domain" description="Hemerythrin-like" evidence="1">
    <location>
        <begin position="8"/>
        <end position="124"/>
    </location>
</feature>
<keyword evidence="3" id="KW-1185">Reference proteome</keyword>
<reference evidence="3" key="2">
    <citation type="submission" date="2015-01" db="EMBL/GenBank/DDBJ databases">
        <title>Evolutionary Origins and Diversification of the Mycorrhizal Mutualists.</title>
        <authorList>
            <consortium name="DOE Joint Genome Institute"/>
            <consortium name="Mycorrhizal Genomics Consortium"/>
            <person name="Kohler A."/>
            <person name="Kuo A."/>
            <person name="Nagy L.G."/>
            <person name="Floudas D."/>
            <person name="Copeland A."/>
            <person name="Barry K.W."/>
            <person name="Cichocki N."/>
            <person name="Veneault-Fourrey C."/>
            <person name="LaButti K."/>
            <person name="Lindquist E.A."/>
            <person name="Lipzen A."/>
            <person name="Lundell T."/>
            <person name="Morin E."/>
            <person name="Murat C."/>
            <person name="Riley R."/>
            <person name="Ohm R."/>
            <person name="Sun H."/>
            <person name="Tunlid A."/>
            <person name="Henrissat B."/>
            <person name="Grigoriev I.V."/>
            <person name="Hibbett D.S."/>
            <person name="Martin F."/>
        </authorList>
    </citation>
    <scope>NUCLEOTIDE SEQUENCE [LARGE SCALE GENOMIC DNA]</scope>
    <source>
        <strain evidence="3">Marx 270</strain>
    </source>
</reference>
<dbReference type="OrthoDB" id="9983919at2759"/>
<protein>
    <recommendedName>
        <fullName evidence="1">Hemerythrin-like domain-containing protein</fullName>
    </recommendedName>
</protein>
<organism evidence="2 3">
    <name type="scientific">Pisolithus tinctorius Marx 270</name>
    <dbReference type="NCBI Taxonomy" id="870435"/>
    <lineage>
        <taxon>Eukaryota</taxon>
        <taxon>Fungi</taxon>
        <taxon>Dikarya</taxon>
        <taxon>Basidiomycota</taxon>
        <taxon>Agaricomycotina</taxon>
        <taxon>Agaricomycetes</taxon>
        <taxon>Agaricomycetidae</taxon>
        <taxon>Boletales</taxon>
        <taxon>Sclerodermatineae</taxon>
        <taxon>Pisolithaceae</taxon>
        <taxon>Pisolithus</taxon>
    </lineage>
</organism>
<name>A0A0C3PEN9_PISTI</name>
<dbReference type="InParanoid" id="A0A0C3PEN9"/>
<dbReference type="InterPro" id="IPR012312">
    <property type="entry name" value="Hemerythrin-like"/>
</dbReference>
<dbReference type="Pfam" id="PF01814">
    <property type="entry name" value="Hemerythrin"/>
    <property type="match status" value="1"/>
</dbReference>
<gene>
    <name evidence="2" type="ORF">M404DRAFT_998946</name>
</gene>
<dbReference type="Proteomes" id="UP000054217">
    <property type="component" value="Unassembled WGS sequence"/>
</dbReference>